<proteinExistence type="predicted"/>
<keyword evidence="3" id="KW-1185">Reference proteome</keyword>
<keyword evidence="1" id="KW-0472">Membrane</keyword>
<keyword evidence="1" id="KW-0812">Transmembrane</keyword>
<feature type="transmembrane region" description="Helical" evidence="1">
    <location>
        <begin position="204"/>
        <end position="223"/>
    </location>
</feature>
<evidence type="ECO:0000313" key="2">
    <source>
        <dbReference type="EMBL" id="KAF0530112.1"/>
    </source>
</evidence>
<protein>
    <submittedName>
        <fullName evidence="2">Uncharacterized protein</fullName>
    </submittedName>
</protein>
<organism evidence="2 3">
    <name type="scientific">Gigaspora margarita</name>
    <dbReference type="NCBI Taxonomy" id="4874"/>
    <lineage>
        <taxon>Eukaryota</taxon>
        <taxon>Fungi</taxon>
        <taxon>Fungi incertae sedis</taxon>
        <taxon>Mucoromycota</taxon>
        <taxon>Glomeromycotina</taxon>
        <taxon>Glomeromycetes</taxon>
        <taxon>Diversisporales</taxon>
        <taxon>Gigasporaceae</taxon>
        <taxon>Gigaspora</taxon>
    </lineage>
</organism>
<evidence type="ECO:0000256" key="1">
    <source>
        <dbReference type="SAM" id="Phobius"/>
    </source>
</evidence>
<feature type="transmembrane region" description="Helical" evidence="1">
    <location>
        <begin position="48"/>
        <end position="77"/>
    </location>
</feature>
<accession>A0A8H4ATB6</accession>
<feature type="transmembrane region" description="Helical" evidence="1">
    <location>
        <begin position="121"/>
        <end position="141"/>
    </location>
</feature>
<feature type="transmembrane region" description="Helical" evidence="1">
    <location>
        <begin position="175"/>
        <end position="198"/>
    </location>
</feature>
<dbReference type="Proteomes" id="UP000439903">
    <property type="component" value="Unassembled WGS sequence"/>
</dbReference>
<dbReference type="AlphaFoldDB" id="A0A8H4ATB6"/>
<keyword evidence="1" id="KW-1133">Transmembrane helix</keyword>
<name>A0A8H4ATB6_GIGMA</name>
<dbReference type="EMBL" id="WTPW01000252">
    <property type="protein sequence ID" value="KAF0530112.1"/>
    <property type="molecule type" value="Genomic_DNA"/>
</dbReference>
<sequence length="242" mass="27505">MSTNYVLEYLKQTLNPIQNEVYNNTQNHISFAEVLAEERLKWRFRINAILTIVNILITIAIDITLLFSLLIGTLLVIFLDIYVLPPPMAITWIFVGLIFSNIAITYRYTSFEPFYHTKVKFAVTILCMAVTIGHNIAAKLLKIDILNMLILSLNCSVFRIQTLFIILNSITITKVLILNLSSIILCVFLAIILGTFFIPPIISVSWVLIGLMCSNLSLDYIYLSEDNYLINTPGSNFLEQLS</sequence>
<feature type="transmembrane region" description="Helical" evidence="1">
    <location>
        <begin position="147"/>
        <end position="168"/>
    </location>
</feature>
<reference evidence="2 3" key="1">
    <citation type="journal article" date="2019" name="Environ. Microbiol.">
        <title>At the nexus of three kingdoms: the genome of the mycorrhizal fungus Gigaspora margarita provides insights into plant, endobacterial and fungal interactions.</title>
        <authorList>
            <person name="Venice F."/>
            <person name="Ghignone S."/>
            <person name="Salvioli di Fossalunga A."/>
            <person name="Amselem J."/>
            <person name="Novero M."/>
            <person name="Xianan X."/>
            <person name="Sedzielewska Toro K."/>
            <person name="Morin E."/>
            <person name="Lipzen A."/>
            <person name="Grigoriev I.V."/>
            <person name="Henrissat B."/>
            <person name="Martin F.M."/>
            <person name="Bonfante P."/>
        </authorList>
    </citation>
    <scope>NUCLEOTIDE SEQUENCE [LARGE SCALE GENOMIC DNA]</scope>
    <source>
        <strain evidence="2 3">BEG34</strain>
    </source>
</reference>
<dbReference type="OrthoDB" id="10525197at2759"/>
<evidence type="ECO:0000313" key="3">
    <source>
        <dbReference type="Proteomes" id="UP000439903"/>
    </source>
</evidence>
<gene>
    <name evidence="2" type="ORF">F8M41_012354</name>
</gene>
<comment type="caution">
    <text evidence="2">The sequence shown here is derived from an EMBL/GenBank/DDBJ whole genome shotgun (WGS) entry which is preliminary data.</text>
</comment>